<name>A0A399MYA3_9MICO</name>
<comment type="caution">
    <text evidence="1">The sequence shown here is derived from an EMBL/GenBank/DDBJ whole genome shotgun (WGS) entry which is preliminary data.</text>
</comment>
<accession>A0A399MYA3</accession>
<proteinExistence type="predicted"/>
<reference evidence="1 2" key="1">
    <citation type="submission" date="2018-08" db="EMBL/GenBank/DDBJ databases">
        <title>Genome Sequence of Clavibacter michiganensis Subspecies type strains, and the Atypical Peach-Colored Strains Isolated from Tomato.</title>
        <authorList>
            <person name="Osdaghi E."/>
            <person name="Portier P."/>
            <person name="Briand M."/>
            <person name="Jacques M.-A."/>
        </authorList>
    </citation>
    <scope>NUCLEOTIDE SEQUENCE [LARGE SCALE GENOMIC DNA]</scope>
    <source>
        <strain evidence="1 2">CFBP 6488</strain>
    </source>
</reference>
<organism evidence="1 2">
    <name type="scientific">Clavibacter michiganensis subsp. insidiosus</name>
    <dbReference type="NCBI Taxonomy" id="33014"/>
    <lineage>
        <taxon>Bacteria</taxon>
        <taxon>Bacillati</taxon>
        <taxon>Actinomycetota</taxon>
        <taxon>Actinomycetes</taxon>
        <taxon>Micrococcales</taxon>
        <taxon>Microbacteriaceae</taxon>
        <taxon>Clavibacter</taxon>
    </lineage>
</organism>
<gene>
    <name evidence="1" type="ORF">DZF93_00445</name>
</gene>
<dbReference type="AlphaFoldDB" id="A0A399MYA3"/>
<dbReference type="EMBL" id="QWEA01000004">
    <property type="protein sequence ID" value="RIJ45045.1"/>
    <property type="molecule type" value="Genomic_DNA"/>
</dbReference>
<evidence type="ECO:0000313" key="1">
    <source>
        <dbReference type="EMBL" id="RIJ45045.1"/>
    </source>
</evidence>
<sequence length="174" mass="18213">MNTTALISAQARKGMNAAAEAMQFRQLVKTTVAIGKAAKASGDPRVADETSAVIRDRLTQVRDGYTAQVRAREYDQQADAGGTPAQNSDALRELAGDARAQALLYRTDGSPQAVAVLEIWNSDSHLLVPGSVASEGDAGEHSSACGYARVDNGPCREAHNCECPGRGSGYTCSA</sequence>
<evidence type="ECO:0000313" key="2">
    <source>
        <dbReference type="Proteomes" id="UP000266634"/>
    </source>
</evidence>
<dbReference type="Proteomes" id="UP000266634">
    <property type="component" value="Unassembled WGS sequence"/>
</dbReference>
<protein>
    <submittedName>
        <fullName evidence="1">Uncharacterized protein</fullName>
    </submittedName>
</protein>